<evidence type="ECO:0000313" key="2">
    <source>
        <dbReference type="Proteomes" id="UP000712600"/>
    </source>
</evidence>
<dbReference type="AlphaFoldDB" id="A0A8S9SH08"/>
<dbReference type="Proteomes" id="UP000712600">
    <property type="component" value="Unassembled WGS sequence"/>
</dbReference>
<dbReference type="EMBL" id="QGKX02000004">
    <property type="protein sequence ID" value="KAF3599283.1"/>
    <property type="molecule type" value="Genomic_DNA"/>
</dbReference>
<comment type="caution">
    <text evidence="1">The sequence shown here is derived from an EMBL/GenBank/DDBJ whole genome shotgun (WGS) entry which is preliminary data.</text>
</comment>
<reference evidence="1" key="1">
    <citation type="submission" date="2019-12" db="EMBL/GenBank/DDBJ databases">
        <title>Genome sequencing and annotation of Brassica cretica.</title>
        <authorList>
            <person name="Studholme D.J."/>
            <person name="Sarris P."/>
        </authorList>
    </citation>
    <scope>NUCLEOTIDE SEQUENCE</scope>
    <source>
        <strain evidence="1">PFS-109/04</strain>
        <tissue evidence="1">Leaf</tissue>
    </source>
</reference>
<evidence type="ECO:0000313" key="1">
    <source>
        <dbReference type="EMBL" id="KAF3599283.1"/>
    </source>
</evidence>
<sequence>MTLRFTSTSSSSPIEEQRNRVILSFLQTKTLEPLKSQAMAMKRNGKSLVSSDSDEKVMFFKSVSLGPPESQLRFRLIHFWEARVKKTLIGVDHVENPIASATLAGDFGIGSEQLLPM</sequence>
<protein>
    <submittedName>
        <fullName evidence="1">Uncharacterized protein</fullName>
    </submittedName>
</protein>
<name>A0A8S9SH08_BRACR</name>
<proteinExistence type="predicted"/>
<gene>
    <name evidence="1" type="ORF">F2Q69_00032910</name>
</gene>
<organism evidence="1 2">
    <name type="scientific">Brassica cretica</name>
    <name type="common">Mustard</name>
    <dbReference type="NCBI Taxonomy" id="69181"/>
    <lineage>
        <taxon>Eukaryota</taxon>
        <taxon>Viridiplantae</taxon>
        <taxon>Streptophyta</taxon>
        <taxon>Embryophyta</taxon>
        <taxon>Tracheophyta</taxon>
        <taxon>Spermatophyta</taxon>
        <taxon>Magnoliopsida</taxon>
        <taxon>eudicotyledons</taxon>
        <taxon>Gunneridae</taxon>
        <taxon>Pentapetalae</taxon>
        <taxon>rosids</taxon>
        <taxon>malvids</taxon>
        <taxon>Brassicales</taxon>
        <taxon>Brassicaceae</taxon>
        <taxon>Brassiceae</taxon>
        <taxon>Brassica</taxon>
    </lineage>
</organism>
<accession>A0A8S9SH08</accession>